<dbReference type="RefSeq" id="WP_074794619.1">
    <property type="nucleotide sequence ID" value="NZ_FOVJ01000001.1"/>
</dbReference>
<gene>
    <name evidence="1" type="ORF">SAMN05216386_0685</name>
</gene>
<keyword evidence="2" id="KW-1185">Reference proteome</keyword>
<name>A0A1I4YGT4_9PROT</name>
<sequence length="145" mass="15375">MANFTQTQSARSASVLNLGTLASASYISSSAMDLGSAIPLDVTFEVECDPNGIPSGNRQLILFAKLSLDNINFGTGPESGTTATEEADLHWIGTLSCNDTGTHRKFFSLQGLPITRYLKLVVKNDMGVPLSSGNIYMADIIGVSN</sequence>
<dbReference type="OrthoDB" id="8564736at2"/>
<dbReference type="EMBL" id="FOVJ01000001">
    <property type="protein sequence ID" value="SFN37023.1"/>
    <property type="molecule type" value="Genomic_DNA"/>
</dbReference>
<organism evidence="1 2">
    <name type="scientific">Nitrosospira briensis</name>
    <dbReference type="NCBI Taxonomy" id="35799"/>
    <lineage>
        <taxon>Bacteria</taxon>
        <taxon>Pseudomonadati</taxon>
        <taxon>Pseudomonadota</taxon>
        <taxon>Betaproteobacteria</taxon>
        <taxon>Nitrosomonadales</taxon>
        <taxon>Nitrosomonadaceae</taxon>
        <taxon>Nitrosospira</taxon>
    </lineage>
</organism>
<evidence type="ECO:0000313" key="2">
    <source>
        <dbReference type="Proteomes" id="UP000183107"/>
    </source>
</evidence>
<protein>
    <submittedName>
        <fullName evidence="1">Uncharacterized protein</fullName>
    </submittedName>
</protein>
<proteinExistence type="predicted"/>
<dbReference type="STRING" id="1266925.GCA_000619905_00131"/>
<dbReference type="AlphaFoldDB" id="A0A1I4YGT4"/>
<reference evidence="2" key="1">
    <citation type="submission" date="2016-10" db="EMBL/GenBank/DDBJ databases">
        <authorList>
            <person name="Varghese N."/>
        </authorList>
    </citation>
    <scope>NUCLEOTIDE SEQUENCE [LARGE SCALE GENOMIC DNA]</scope>
    <source>
        <strain evidence="2">Nsp8</strain>
    </source>
</reference>
<accession>A0A1I4YGT4</accession>
<evidence type="ECO:0000313" key="1">
    <source>
        <dbReference type="EMBL" id="SFN37023.1"/>
    </source>
</evidence>
<dbReference type="Proteomes" id="UP000183107">
    <property type="component" value="Unassembled WGS sequence"/>
</dbReference>